<keyword evidence="3" id="KW-1185">Reference proteome</keyword>
<dbReference type="EMBL" id="JBHFLD010000058">
    <property type="protein sequence ID" value="MFB2717875.1"/>
    <property type="molecule type" value="Genomic_DNA"/>
</dbReference>
<evidence type="ECO:0000313" key="2">
    <source>
        <dbReference type="EMBL" id="MFB2717875.1"/>
    </source>
</evidence>
<feature type="region of interest" description="Disordered" evidence="1">
    <location>
        <begin position="80"/>
        <end position="101"/>
    </location>
</feature>
<gene>
    <name evidence="2" type="ORF">ACE05E_20615</name>
</gene>
<evidence type="ECO:0000256" key="1">
    <source>
        <dbReference type="SAM" id="MobiDB-lite"/>
    </source>
</evidence>
<name>A0ABV4WCF9_9GAMM</name>
<comment type="caution">
    <text evidence="2">The sequence shown here is derived from an EMBL/GenBank/DDBJ whole genome shotgun (WGS) entry which is preliminary data.</text>
</comment>
<dbReference type="RefSeq" id="WP_374816204.1">
    <property type="nucleotide sequence ID" value="NZ_JBHFLD010000058.1"/>
</dbReference>
<proteinExistence type="predicted"/>
<protein>
    <submittedName>
        <fullName evidence="2">Uncharacterized protein</fullName>
    </submittedName>
</protein>
<dbReference type="Proteomes" id="UP001576762">
    <property type="component" value="Unassembled WGS sequence"/>
</dbReference>
<organism evidence="2 3">
    <name type="scientific">Marinobacter shengliensis</name>
    <dbReference type="NCBI Taxonomy" id="1389223"/>
    <lineage>
        <taxon>Bacteria</taxon>
        <taxon>Pseudomonadati</taxon>
        <taxon>Pseudomonadota</taxon>
        <taxon>Gammaproteobacteria</taxon>
        <taxon>Pseudomonadales</taxon>
        <taxon>Marinobacteraceae</taxon>
        <taxon>Marinobacter</taxon>
    </lineage>
</organism>
<sequence>MERNANALEKKASDICGELASQHFQEALYPKDHHDVARFPSTKKRYGTVPMEKSAFERLPGFKDCVATACLGRRGIQSAAGASPIPPLRLGFPQNSKNPLK</sequence>
<accession>A0ABV4WCF9</accession>
<evidence type="ECO:0000313" key="3">
    <source>
        <dbReference type="Proteomes" id="UP001576762"/>
    </source>
</evidence>
<reference evidence="2 3" key="1">
    <citation type="submission" date="2024-09" db="EMBL/GenBank/DDBJ databases">
        <title>Draft genome sequences of 6 high pH adapted Marinobacter shengliensis sp. isolated from Mariana forearc serpentinite mud volcanoes.</title>
        <authorList>
            <person name="Elkassas S."/>
            <person name="Serres M."/>
            <person name="Michael N."/>
            <person name="Amina P."/>
            <person name="Teodora Z."/>
            <person name="Julie H."/>
        </authorList>
    </citation>
    <scope>NUCLEOTIDE SEQUENCE [LARGE SCALE GENOMIC DNA]</scope>
    <source>
        <strain evidence="2 3">EB4</strain>
    </source>
</reference>